<dbReference type="GO" id="GO:0003677">
    <property type="term" value="F:DNA binding"/>
    <property type="evidence" value="ECO:0007669"/>
    <property type="project" value="UniProtKB-KW"/>
</dbReference>
<dbReference type="CDD" id="cd12148">
    <property type="entry name" value="fungal_TF_MHR"/>
    <property type="match status" value="1"/>
</dbReference>
<keyword evidence="6" id="KW-0539">Nucleus</keyword>
<proteinExistence type="predicted"/>
<feature type="compositionally biased region" description="Acidic residues" evidence="7">
    <location>
        <begin position="84"/>
        <end position="105"/>
    </location>
</feature>
<dbReference type="PANTHER" id="PTHR31001">
    <property type="entry name" value="UNCHARACTERIZED TRANSCRIPTIONAL REGULATORY PROTEIN"/>
    <property type="match status" value="1"/>
</dbReference>
<keyword evidence="5" id="KW-0804">Transcription</keyword>
<keyword evidence="2" id="KW-0479">Metal-binding</keyword>
<evidence type="ECO:0000256" key="7">
    <source>
        <dbReference type="SAM" id="MobiDB-lite"/>
    </source>
</evidence>
<evidence type="ECO:0000256" key="3">
    <source>
        <dbReference type="ARBA" id="ARBA00023015"/>
    </source>
</evidence>
<dbReference type="CDD" id="cd00067">
    <property type="entry name" value="GAL4"/>
    <property type="match status" value="1"/>
</dbReference>
<protein>
    <recommendedName>
        <fullName evidence="8">Zn(2)-C6 fungal-type domain-containing protein</fullName>
    </recommendedName>
</protein>
<dbReference type="AlphaFoldDB" id="A0A8H6ADE0"/>
<evidence type="ECO:0000256" key="2">
    <source>
        <dbReference type="ARBA" id="ARBA00022723"/>
    </source>
</evidence>
<dbReference type="PROSITE" id="PS50048">
    <property type="entry name" value="ZN2_CY6_FUNGAL_2"/>
    <property type="match status" value="1"/>
</dbReference>
<dbReference type="SMART" id="SM00066">
    <property type="entry name" value="GAL4"/>
    <property type="match status" value="1"/>
</dbReference>
<organism evidence="9 10">
    <name type="scientific">Petromyces alliaceus</name>
    <name type="common">Aspergillus alliaceus</name>
    <dbReference type="NCBI Taxonomy" id="209559"/>
    <lineage>
        <taxon>Eukaryota</taxon>
        <taxon>Fungi</taxon>
        <taxon>Dikarya</taxon>
        <taxon>Ascomycota</taxon>
        <taxon>Pezizomycotina</taxon>
        <taxon>Eurotiomycetes</taxon>
        <taxon>Eurotiomycetidae</taxon>
        <taxon>Eurotiales</taxon>
        <taxon>Aspergillaceae</taxon>
        <taxon>Aspergillus</taxon>
        <taxon>Aspergillus subgen. Circumdati</taxon>
    </lineage>
</organism>
<dbReference type="EMBL" id="SPNV01000045">
    <property type="protein sequence ID" value="KAF5863788.1"/>
    <property type="molecule type" value="Genomic_DNA"/>
</dbReference>
<feature type="compositionally biased region" description="Low complexity" evidence="7">
    <location>
        <begin position="761"/>
        <end position="770"/>
    </location>
</feature>
<accession>A0A8H6ADE0</accession>
<evidence type="ECO:0000256" key="1">
    <source>
        <dbReference type="ARBA" id="ARBA00004123"/>
    </source>
</evidence>
<evidence type="ECO:0000256" key="6">
    <source>
        <dbReference type="ARBA" id="ARBA00023242"/>
    </source>
</evidence>
<dbReference type="GO" id="GO:0006351">
    <property type="term" value="P:DNA-templated transcription"/>
    <property type="evidence" value="ECO:0007669"/>
    <property type="project" value="InterPro"/>
</dbReference>
<dbReference type="Pfam" id="PF04082">
    <property type="entry name" value="Fungal_trans"/>
    <property type="match status" value="1"/>
</dbReference>
<evidence type="ECO:0000256" key="4">
    <source>
        <dbReference type="ARBA" id="ARBA00023125"/>
    </source>
</evidence>
<dbReference type="GO" id="GO:0009893">
    <property type="term" value="P:positive regulation of metabolic process"/>
    <property type="evidence" value="ECO:0007669"/>
    <property type="project" value="UniProtKB-ARBA"/>
</dbReference>
<feature type="region of interest" description="Disordered" evidence="7">
    <location>
        <begin position="78"/>
        <end position="117"/>
    </location>
</feature>
<dbReference type="PANTHER" id="PTHR31001:SF85">
    <property type="entry name" value="ZN(II)2CYS6 TRANSCRIPTION FACTOR (EUROFUNG)"/>
    <property type="match status" value="1"/>
</dbReference>
<dbReference type="Gene3D" id="4.10.240.10">
    <property type="entry name" value="Zn(2)-C6 fungal-type DNA-binding domain"/>
    <property type="match status" value="1"/>
</dbReference>
<keyword evidence="4" id="KW-0238">DNA-binding</keyword>
<sequence length="834" mass="93552">MNKSSGSEQVNLKNYSCLACRQRKIKCDRRTPCSNCVKAEKTCSFFPPVRGKRRRTKPPREGLHAKLKRYEELLKSYGAKIEPSEDTDDSDSADVEMEDEKELEETQPKLITQEGTSRYFDSSAPWSNLGNGLQHPEVGEPMDQPDFHDSELFFEPGHNLKPESLAKLHPSGQVLSKLKEIYVDRVDPMMKILHLPTFWTAITNALRHPQNLTNDLEAAIFAFYLSTISALEEDECQNLFGALKSVLYQRYRLALRQALVKAGFLSTSSPTTLRAYAMFMLCVRKSYRCDTLFILSGIAIRLARKMGLHRDGTSLGLSPFETEMRRRLWWHLVHVDYRSADVLGTKPSLDLSYGDTKMPLNVDDEDLHPDMIDLPPARNSITPITLCLIRCEIMEALRKLAPGDMRWEVLAISNATLAQKDSVIGQLEDHLERKYLRYCDPSNSLHTFASIMIRSSICKMKLFAHNPRQFANSSVTASQRERDIVFANATKLLEYTNLMQGGLHGLDKYRWQIGSSYLWNAMLYVLIEVQHRKPGPEVDRAWQLIGMVFSHHPQVLEKNSGPVYTALGKWTLEGWEGYVAASKAEGLLEPSTPGYIDAIRCCRQESASVTIGRRADRGPVTPNSFGSDGMQIQIIRTDLRDIGPAESYDFPDLLSFETDPNEWLQWEQLVAEQGGFAQAFAIRHPVTIPDLTGALNTLPGISSFYAYDDSTITVVETKSAFQKKIADLAYNTTAIEATLFGPPFETVVSSSASRSDEKSHSTQSSTSGKGTSLRVSYKVNIVDSHLETAKVETMIAAGKSFASPKLNFDINYANADLTEQENRSGAAYQNANLA</sequence>
<dbReference type="Pfam" id="PF00172">
    <property type="entry name" value="Zn_clus"/>
    <property type="match status" value="1"/>
</dbReference>
<comment type="caution">
    <text evidence="9">The sequence shown here is derived from an EMBL/GenBank/DDBJ whole genome shotgun (WGS) entry which is preliminary data.</text>
</comment>
<feature type="domain" description="Zn(2)-C6 fungal-type" evidence="8">
    <location>
        <begin position="16"/>
        <end position="45"/>
    </location>
</feature>
<keyword evidence="10" id="KW-1185">Reference proteome</keyword>
<dbReference type="InterPro" id="IPR036864">
    <property type="entry name" value="Zn2-C6_fun-type_DNA-bd_sf"/>
</dbReference>
<evidence type="ECO:0000256" key="5">
    <source>
        <dbReference type="ARBA" id="ARBA00023163"/>
    </source>
</evidence>
<dbReference type="InterPro" id="IPR007219">
    <property type="entry name" value="XnlR_reg_dom"/>
</dbReference>
<dbReference type="GO" id="GO:0008270">
    <property type="term" value="F:zinc ion binding"/>
    <property type="evidence" value="ECO:0007669"/>
    <property type="project" value="InterPro"/>
</dbReference>
<dbReference type="GO" id="GO:0005634">
    <property type="term" value="C:nucleus"/>
    <property type="evidence" value="ECO:0007669"/>
    <property type="project" value="UniProtKB-SubCell"/>
</dbReference>
<gene>
    <name evidence="9" type="ORF">ETB97_009423</name>
</gene>
<dbReference type="GO" id="GO:0000981">
    <property type="term" value="F:DNA-binding transcription factor activity, RNA polymerase II-specific"/>
    <property type="evidence" value="ECO:0007669"/>
    <property type="project" value="InterPro"/>
</dbReference>
<evidence type="ECO:0000313" key="9">
    <source>
        <dbReference type="EMBL" id="KAF5863788.1"/>
    </source>
</evidence>
<dbReference type="InterPro" id="IPR050613">
    <property type="entry name" value="Sec_Metabolite_Reg"/>
</dbReference>
<dbReference type="SUPFAM" id="SSF57701">
    <property type="entry name" value="Zn2/Cys6 DNA-binding domain"/>
    <property type="match status" value="1"/>
</dbReference>
<feature type="region of interest" description="Disordered" evidence="7">
    <location>
        <begin position="750"/>
        <end position="770"/>
    </location>
</feature>
<name>A0A8H6ADE0_PETAA</name>
<reference evidence="9 10" key="1">
    <citation type="submission" date="2019-04" db="EMBL/GenBank/DDBJ databases">
        <title>Aspergillus burnettii sp. nov., novel species from soil in southeast Queensland.</title>
        <authorList>
            <person name="Gilchrist C.L.M."/>
            <person name="Pitt J.I."/>
            <person name="Lange L."/>
            <person name="Lacey H.J."/>
            <person name="Vuong D."/>
            <person name="Midgley D.J."/>
            <person name="Greenfield P."/>
            <person name="Bradbury M."/>
            <person name="Lacey E."/>
            <person name="Busk P.K."/>
            <person name="Pilgaard B."/>
            <person name="Chooi Y.H."/>
            <person name="Piggott A.M."/>
        </authorList>
    </citation>
    <scope>NUCLEOTIDE SEQUENCE [LARGE SCALE GENOMIC DNA]</scope>
    <source>
        <strain evidence="9 10">FRR 5400</strain>
    </source>
</reference>
<evidence type="ECO:0000259" key="8">
    <source>
        <dbReference type="PROSITE" id="PS50048"/>
    </source>
</evidence>
<dbReference type="SMART" id="SM00906">
    <property type="entry name" value="Fungal_trans"/>
    <property type="match status" value="1"/>
</dbReference>
<dbReference type="InterPro" id="IPR001138">
    <property type="entry name" value="Zn2Cys6_DnaBD"/>
</dbReference>
<dbReference type="PROSITE" id="PS00463">
    <property type="entry name" value="ZN2_CY6_FUNGAL_1"/>
    <property type="match status" value="1"/>
</dbReference>
<evidence type="ECO:0000313" key="10">
    <source>
        <dbReference type="Proteomes" id="UP000541154"/>
    </source>
</evidence>
<keyword evidence="3" id="KW-0805">Transcription regulation</keyword>
<dbReference type="Proteomes" id="UP000541154">
    <property type="component" value="Unassembled WGS sequence"/>
</dbReference>
<comment type="subcellular location">
    <subcellularLocation>
        <location evidence="1">Nucleus</location>
    </subcellularLocation>
</comment>